<dbReference type="Gene3D" id="3.40.50.80">
    <property type="entry name" value="Nucleotide-binding domain of ferredoxin-NADP reductase (FNR) module"/>
    <property type="match status" value="1"/>
</dbReference>
<protein>
    <submittedName>
        <fullName evidence="3">NADPH-dependent ferric siderophore reductase, contains FAD-binding and SIP domains</fullName>
    </submittedName>
</protein>
<proteinExistence type="inferred from homology"/>
<dbReference type="GO" id="GO:0016491">
    <property type="term" value="F:oxidoreductase activity"/>
    <property type="evidence" value="ECO:0007669"/>
    <property type="project" value="InterPro"/>
</dbReference>
<dbReference type="InterPro" id="IPR007037">
    <property type="entry name" value="SIP_rossman_dom"/>
</dbReference>
<dbReference type="InterPro" id="IPR017927">
    <property type="entry name" value="FAD-bd_FR_type"/>
</dbReference>
<evidence type="ECO:0000313" key="4">
    <source>
        <dbReference type="Proteomes" id="UP000183447"/>
    </source>
</evidence>
<keyword evidence="4" id="KW-1185">Reference proteome</keyword>
<evidence type="ECO:0000259" key="2">
    <source>
        <dbReference type="PROSITE" id="PS51384"/>
    </source>
</evidence>
<gene>
    <name evidence="3" type="ORF">SAMN02983003_2503</name>
</gene>
<dbReference type="RefSeq" id="WP_244545323.1">
    <property type="nucleotide sequence ID" value="NZ_FPKU01000002.1"/>
</dbReference>
<dbReference type="Pfam" id="PF04954">
    <property type="entry name" value="SIP"/>
    <property type="match status" value="1"/>
</dbReference>
<dbReference type="CDD" id="cd06193">
    <property type="entry name" value="siderophore_interacting"/>
    <property type="match status" value="1"/>
</dbReference>
<dbReference type="Gene3D" id="2.40.30.10">
    <property type="entry name" value="Translation factors"/>
    <property type="match status" value="1"/>
</dbReference>
<dbReference type="AlphaFoldDB" id="A0A1K2HZA2"/>
<accession>A0A1K2HZA2</accession>
<dbReference type="PROSITE" id="PS51384">
    <property type="entry name" value="FAD_FR"/>
    <property type="match status" value="1"/>
</dbReference>
<dbReference type="STRING" id="665118.SAMN02983003_2503"/>
<dbReference type="InterPro" id="IPR039374">
    <property type="entry name" value="SIP_fam"/>
</dbReference>
<comment type="similarity">
    <text evidence="1">Belongs to the SIP oxidoreductase family.</text>
</comment>
<name>A0A1K2HZA2_9HYPH</name>
<dbReference type="InterPro" id="IPR017938">
    <property type="entry name" value="Riboflavin_synthase-like_b-brl"/>
</dbReference>
<dbReference type="PANTHER" id="PTHR30157">
    <property type="entry name" value="FERRIC REDUCTASE, NADPH-DEPENDENT"/>
    <property type="match status" value="1"/>
</dbReference>
<dbReference type="SUPFAM" id="SSF63380">
    <property type="entry name" value="Riboflavin synthase domain-like"/>
    <property type="match status" value="1"/>
</dbReference>
<dbReference type="Pfam" id="PF08021">
    <property type="entry name" value="FAD_binding_9"/>
    <property type="match status" value="1"/>
</dbReference>
<dbReference type="PANTHER" id="PTHR30157:SF0">
    <property type="entry name" value="NADPH-DEPENDENT FERRIC-CHELATE REDUCTASE"/>
    <property type="match status" value="1"/>
</dbReference>
<feature type="domain" description="FAD-binding FR-type" evidence="2">
    <location>
        <begin position="12"/>
        <end position="135"/>
    </location>
</feature>
<dbReference type="EMBL" id="FPKU01000002">
    <property type="protein sequence ID" value="SFZ85311.1"/>
    <property type="molecule type" value="Genomic_DNA"/>
</dbReference>
<dbReference type="InterPro" id="IPR039261">
    <property type="entry name" value="FNR_nucleotide-bd"/>
</dbReference>
<evidence type="ECO:0000256" key="1">
    <source>
        <dbReference type="ARBA" id="ARBA00035644"/>
    </source>
</evidence>
<reference evidence="3 4" key="1">
    <citation type="submission" date="2016-11" db="EMBL/GenBank/DDBJ databases">
        <authorList>
            <person name="Jaros S."/>
            <person name="Januszkiewicz K."/>
            <person name="Wedrychowicz H."/>
        </authorList>
    </citation>
    <scope>NUCLEOTIDE SEQUENCE [LARGE SCALE GENOMIC DNA]</scope>
    <source>
        <strain evidence="3 4">ATCC 23634</strain>
    </source>
</reference>
<sequence length="266" mass="28359">MDRTLQRLRHDTRIRILEVVGVHDITPRMRRITLSGADLAGFSSPGHADHVKVFFPEPGKAPVLPELGPNGLQFPAGQPRPQMRDYTPRLHDPVANTLAIDFVLHGDGPAASWAANAAIGQKLVIGGPRGSLIVPFAFDWYFLAGDEAGLPAIARRLEELPQGAKAVAVIEVADAGEEQPIATRADLALIWVHRNGAPAGTGTHLLDAVAALGALPQGDAYGFIAGEANAARALRAHLVEVRGFNPEWVKAAGYWLLGVADAHEPH</sequence>
<dbReference type="Proteomes" id="UP000183447">
    <property type="component" value="Unassembled WGS sequence"/>
</dbReference>
<dbReference type="InterPro" id="IPR013113">
    <property type="entry name" value="SIP_FAD-bd"/>
</dbReference>
<organism evidence="3 4">
    <name type="scientific">Devosia enhydra</name>
    <dbReference type="NCBI Taxonomy" id="665118"/>
    <lineage>
        <taxon>Bacteria</taxon>
        <taxon>Pseudomonadati</taxon>
        <taxon>Pseudomonadota</taxon>
        <taxon>Alphaproteobacteria</taxon>
        <taxon>Hyphomicrobiales</taxon>
        <taxon>Devosiaceae</taxon>
        <taxon>Devosia</taxon>
    </lineage>
</organism>
<evidence type="ECO:0000313" key="3">
    <source>
        <dbReference type="EMBL" id="SFZ85311.1"/>
    </source>
</evidence>